<evidence type="ECO:0000259" key="20">
    <source>
        <dbReference type="PROSITE" id="PS50109"/>
    </source>
</evidence>
<evidence type="ECO:0000256" key="14">
    <source>
        <dbReference type="ARBA" id="ARBA00023136"/>
    </source>
</evidence>
<accession>A0A1M6F9R5</accession>
<evidence type="ECO:0000256" key="19">
    <source>
        <dbReference type="SAM" id="Coils"/>
    </source>
</evidence>
<dbReference type="PRINTS" id="PR00344">
    <property type="entry name" value="BCTRLSENSOR"/>
</dbReference>
<dbReference type="Pfam" id="PF00512">
    <property type="entry name" value="HisKA"/>
    <property type="match status" value="1"/>
</dbReference>
<dbReference type="InterPro" id="IPR036890">
    <property type="entry name" value="HATPase_C_sf"/>
</dbReference>
<evidence type="ECO:0000256" key="13">
    <source>
        <dbReference type="ARBA" id="ARBA00023012"/>
    </source>
</evidence>
<dbReference type="Gene3D" id="3.30.565.10">
    <property type="entry name" value="Histidine kinase-like ATPase, C-terminal domain"/>
    <property type="match status" value="1"/>
</dbReference>
<dbReference type="EMBL" id="FQYW01000019">
    <property type="protein sequence ID" value="SHI94401.1"/>
    <property type="molecule type" value="Genomic_DNA"/>
</dbReference>
<keyword evidence="6 18" id="KW-0597">Phosphoprotein</keyword>
<dbReference type="PROSITE" id="PS50110">
    <property type="entry name" value="RESPONSE_REGULATORY"/>
    <property type="match status" value="1"/>
</dbReference>
<dbReference type="Pfam" id="PF00072">
    <property type="entry name" value="Response_reg"/>
    <property type="match status" value="1"/>
</dbReference>
<dbReference type="SUPFAM" id="SSF52172">
    <property type="entry name" value="CheY-like"/>
    <property type="match status" value="1"/>
</dbReference>
<dbReference type="SMART" id="SM00387">
    <property type="entry name" value="HATPase_c"/>
    <property type="match status" value="1"/>
</dbReference>
<evidence type="ECO:0000256" key="11">
    <source>
        <dbReference type="ARBA" id="ARBA00022840"/>
    </source>
</evidence>
<dbReference type="SUPFAM" id="SSF47384">
    <property type="entry name" value="Homodimeric domain of signal transducing histidine kinase"/>
    <property type="match status" value="1"/>
</dbReference>
<proteinExistence type="inferred from homology"/>
<dbReference type="InterPro" id="IPR003661">
    <property type="entry name" value="HisK_dim/P_dom"/>
</dbReference>
<dbReference type="PANTHER" id="PTHR45339:SF1">
    <property type="entry name" value="HYBRID SIGNAL TRANSDUCTION HISTIDINE KINASE J"/>
    <property type="match status" value="1"/>
</dbReference>
<dbReference type="SMART" id="SM00388">
    <property type="entry name" value="HisKA"/>
    <property type="match status" value="1"/>
</dbReference>
<evidence type="ECO:0000256" key="9">
    <source>
        <dbReference type="ARBA" id="ARBA00022741"/>
    </source>
</evidence>
<gene>
    <name evidence="22" type="ORF">SAMN02745671_02184</name>
</gene>
<keyword evidence="8" id="KW-0812">Transmembrane</keyword>
<dbReference type="Proteomes" id="UP000191240">
    <property type="component" value="Unassembled WGS sequence"/>
</dbReference>
<dbReference type="SUPFAM" id="SSF55874">
    <property type="entry name" value="ATPase domain of HSP90 chaperone/DNA topoisomerase II/histidine kinase"/>
    <property type="match status" value="1"/>
</dbReference>
<dbReference type="PANTHER" id="PTHR45339">
    <property type="entry name" value="HYBRID SIGNAL TRANSDUCTION HISTIDINE KINASE J"/>
    <property type="match status" value="1"/>
</dbReference>
<dbReference type="InterPro" id="IPR005467">
    <property type="entry name" value="His_kinase_dom"/>
</dbReference>
<dbReference type="OrthoDB" id="9805486at2"/>
<dbReference type="FunFam" id="1.10.287.130:FF:000002">
    <property type="entry name" value="Two-component osmosensing histidine kinase"/>
    <property type="match status" value="1"/>
</dbReference>
<keyword evidence="10 22" id="KW-0418">Kinase</keyword>
<dbReference type="InterPro" id="IPR036097">
    <property type="entry name" value="HisK_dim/P_sf"/>
</dbReference>
<keyword evidence="14" id="KW-0472">Membrane</keyword>
<dbReference type="SMART" id="SM00448">
    <property type="entry name" value="REC"/>
    <property type="match status" value="1"/>
</dbReference>
<evidence type="ECO:0000256" key="5">
    <source>
        <dbReference type="ARBA" id="ARBA00022475"/>
    </source>
</evidence>
<dbReference type="PROSITE" id="PS50109">
    <property type="entry name" value="HIS_KIN"/>
    <property type="match status" value="1"/>
</dbReference>
<keyword evidence="12" id="KW-1133">Transmembrane helix</keyword>
<reference evidence="22 23" key="1">
    <citation type="submission" date="2016-11" db="EMBL/GenBank/DDBJ databases">
        <authorList>
            <person name="Jaros S."/>
            <person name="Januszkiewicz K."/>
            <person name="Wedrychowicz H."/>
        </authorList>
    </citation>
    <scope>NUCLEOTIDE SEQUENCE [LARGE SCALE GENOMIC DNA]</scope>
    <source>
        <strain evidence="22 23">DSM 3074</strain>
    </source>
</reference>
<feature type="modified residue" description="4-aspartylphosphate" evidence="18">
    <location>
        <position position="495"/>
    </location>
</feature>
<evidence type="ECO:0000256" key="10">
    <source>
        <dbReference type="ARBA" id="ARBA00022777"/>
    </source>
</evidence>
<evidence type="ECO:0000256" key="4">
    <source>
        <dbReference type="ARBA" id="ARBA00012438"/>
    </source>
</evidence>
<keyword evidence="13" id="KW-0902">Two-component regulatory system</keyword>
<evidence type="ECO:0000256" key="1">
    <source>
        <dbReference type="ARBA" id="ARBA00000085"/>
    </source>
</evidence>
<evidence type="ECO:0000259" key="21">
    <source>
        <dbReference type="PROSITE" id="PS50110"/>
    </source>
</evidence>
<protein>
    <recommendedName>
        <fullName evidence="17">Circadian input-output histidine kinase CikA</fullName>
        <ecNumber evidence="4">2.7.13.3</ecNumber>
    </recommendedName>
    <alternativeName>
        <fullName evidence="16">Sensory/regulatory protein RpfC</fullName>
    </alternativeName>
</protein>
<dbReference type="EC" id="2.7.13.3" evidence="4"/>
<keyword evidence="7" id="KW-0808">Transferase</keyword>
<feature type="domain" description="Histidine kinase" evidence="20">
    <location>
        <begin position="193"/>
        <end position="415"/>
    </location>
</feature>
<evidence type="ECO:0000313" key="23">
    <source>
        <dbReference type="Proteomes" id="UP000191240"/>
    </source>
</evidence>
<dbReference type="CDD" id="cd00082">
    <property type="entry name" value="HisKA"/>
    <property type="match status" value="1"/>
</dbReference>
<evidence type="ECO:0000256" key="6">
    <source>
        <dbReference type="ARBA" id="ARBA00022553"/>
    </source>
</evidence>
<comment type="catalytic activity">
    <reaction evidence="1">
        <text>ATP + protein L-histidine = ADP + protein N-phospho-L-histidine.</text>
        <dbReference type="EC" id="2.7.13.3"/>
    </reaction>
</comment>
<evidence type="ECO:0000256" key="2">
    <source>
        <dbReference type="ARBA" id="ARBA00004651"/>
    </source>
</evidence>
<dbReference type="InterPro" id="IPR001789">
    <property type="entry name" value="Sig_transdc_resp-reg_receiver"/>
</dbReference>
<dbReference type="Gene3D" id="1.10.287.130">
    <property type="match status" value="1"/>
</dbReference>
<evidence type="ECO:0000256" key="15">
    <source>
        <dbReference type="ARBA" id="ARBA00064003"/>
    </source>
</evidence>
<dbReference type="InterPro" id="IPR035965">
    <property type="entry name" value="PAS-like_dom_sf"/>
</dbReference>
<dbReference type="CDD" id="cd16922">
    <property type="entry name" value="HATPase_EvgS-ArcB-TorS-like"/>
    <property type="match status" value="1"/>
</dbReference>
<evidence type="ECO:0000256" key="7">
    <source>
        <dbReference type="ARBA" id="ARBA00022679"/>
    </source>
</evidence>
<name>A0A1M6F9R5_9FIRM</name>
<sequence>MQDNEATLKSLQIELKRANREIKRLQRENNILAALAEQANKFREYSEHSKGQQVFYNAMLLQNSPNISIMLDMDLNTVMATEPFFERSSYSFEQVNDGVYIYDLFEGLMDNIGRRHIEEMCKETRDEGKNIQYMDRMEVHGMEENFDIYVRPAINQDKEIAGVMLIMVDITDIIRAKERAESADRAKSSFLANMSHEIRTPMNAINGMSEFIIRDTTDSFARENALLIKSASASLLAIINDILDFSKIEAGKMDIINTPYQMSSIINDVMTMISIRLKDKDVELIMDIDENIPYSLIGDEIRIKQVMVNLLNNAVKFTHNGYIKMKMWFEKMPEGNAVKIFSCVEDTGCGIKPTDLVKLFSSFEQVDTKRNRSVEGTGLGLAISKRLCRSMGGDITVDSIYGKGSIFTWTVVNKVDDWKPMGKLNKDDSLFQRKLFKYTFTAEEATALIVDDNRVNLKVAEGMLAPYKVKTTCVESGAEALNLLTNEKFDIVFMDHMMPVMDGVECMYKIREIPGCQYTVVIALTANAISGMKEQYCEYGFQGFLAKPIEAKELDECLKQFLPEEKINKLEKPFTSQTDTIDQDILKQVYTDGRKKMKLLGSLIENEDYANYIIEVHALKTVAAIINQKELSQMAREHEMAGKDGNYDFIRRNFDKLMAKYASVIAYLGDYFADDIYDKKEEENLVEISQQEMDRIIDSMESAIGDFDLDIFEELRTKLSKFKVSNEQRELLNKMKDAGNDFDYDALEELINQWSKT</sequence>
<keyword evidence="19" id="KW-0175">Coiled coil</keyword>
<evidence type="ECO:0000256" key="16">
    <source>
        <dbReference type="ARBA" id="ARBA00068150"/>
    </source>
</evidence>
<comment type="subcellular location">
    <subcellularLocation>
        <location evidence="2">Cell membrane</location>
        <topology evidence="2">Multi-pass membrane protein</topology>
    </subcellularLocation>
</comment>
<dbReference type="Pfam" id="PF02518">
    <property type="entry name" value="HATPase_c"/>
    <property type="match status" value="1"/>
</dbReference>
<evidence type="ECO:0000256" key="8">
    <source>
        <dbReference type="ARBA" id="ARBA00022692"/>
    </source>
</evidence>
<dbReference type="InterPro" id="IPR011006">
    <property type="entry name" value="CheY-like_superfamily"/>
</dbReference>
<keyword evidence="11" id="KW-0067">ATP-binding</keyword>
<dbReference type="Gene3D" id="3.30.450.20">
    <property type="entry name" value="PAS domain"/>
    <property type="match status" value="1"/>
</dbReference>
<dbReference type="FunFam" id="3.30.565.10:FF:000010">
    <property type="entry name" value="Sensor histidine kinase RcsC"/>
    <property type="match status" value="1"/>
</dbReference>
<feature type="coiled-coil region" evidence="19">
    <location>
        <begin position="1"/>
        <end position="35"/>
    </location>
</feature>
<keyword evidence="5" id="KW-1003">Cell membrane</keyword>
<evidence type="ECO:0000313" key="22">
    <source>
        <dbReference type="EMBL" id="SHI94401.1"/>
    </source>
</evidence>
<dbReference type="RefSeq" id="WP_052212080.1">
    <property type="nucleotide sequence ID" value="NZ_FQYW01000019.1"/>
</dbReference>
<comment type="subunit">
    <text evidence="15">At low DSF concentrations, interacts with RpfF.</text>
</comment>
<dbReference type="InterPro" id="IPR036641">
    <property type="entry name" value="HPT_dom_sf"/>
</dbReference>
<evidence type="ECO:0000256" key="3">
    <source>
        <dbReference type="ARBA" id="ARBA00006402"/>
    </source>
</evidence>
<feature type="domain" description="Response regulatory" evidence="21">
    <location>
        <begin position="446"/>
        <end position="562"/>
    </location>
</feature>
<dbReference type="InterPro" id="IPR003594">
    <property type="entry name" value="HATPase_dom"/>
</dbReference>
<dbReference type="GO" id="GO:0005524">
    <property type="term" value="F:ATP binding"/>
    <property type="evidence" value="ECO:0007669"/>
    <property type="project" value="UniProtKB-KW"/>
</dbReference>
<organism evidence="22 23">
    <name type="scientific">Anaerovibrio lipolyticus DSM 3074</name>
    <dbReference type="NCBI Taxonomy" id="1120997"/>
    <lineage>
        <taxon>Bacteria</taxon>
        <taxon>Bacillati</taxon>
        <taxon>Bacillota</taxon>
        <taxon>Negativicutes</taxon>
        <taxon>Selenomonadales</taxon>
        <taxon>Selenomonadaceae</taxon>
        <taxon>Anaerovibrio</taxon>
    </lineage>
</organism>
<dbReference type="CDD" id="cd17546">
    <property type="entry name" value="REC_hyHK_CKI1_RcsC-like"/>
    <property type="match status" value="1"/>
</dbReference>
<dbReference type="Gene3D" id="3.40.50.2300">
    <property type="match status" value="1"/>
</dbReference>
<keyword evidence="9" id="KW-0547">Nucleotide-binding</keyword>
<dbReference type="SUPFAM" id="SSF55785">
    <property type="entry name" value="PYP-like sensor domain (PAS domain)"/>
    <property type="match status" value="1"/>
</dbReference>
<dbReference type="SUPFAM" id="SSF47226">
    <property type="entry name" value="Histidine-containing phosphotransfer domain, HPT domain"/>
    <property type="match status" value="1"/>
</dbReference>
<dbReference type="Gene3D" id="1.20.120.160">
    <property type="entry name" value="HPT domain"/>
    <property type="match status" value="1"/>
</dbReference>
<dbReference type="GO" id="GO:0000155">
    <property type="term" value="F:phosphorelay sensor kinase activity"/>
    <property type="evidence" value="ECO:0007669"/>
    <property type="project" value="InterPro"/>
</dbReference>
<comment type="similarity">
    <text evidence="3">In the N-terminal section; belongs to the phytochrome family.</text>
</comment>
<evidence type="ECO:0000256" key="17">
    <source>
        <dbReference type="ARBA" id="ARBA00074306"/>
    </source>
</evidence>
<evidence type="ECO:0000256" key="18">
    <source>
        <dbReference type="PROSITE-ProRule" id="PRU00169"/>
    </source>
</evidence>
<dbReference type="GO" id="GO:0005886">
    <property type="term" value="C:plasma membrane"/>
    <property type="evidence" value="ECO:0007669"/>
    <property type="project" value="UniProtKB-SubCell"/>
</dbReference>
<evidence type="ECO:0000256" key="12">
    <source>
        <dbReference type="ARBA" id="ARBA00022989"/>
    </source>
</evidence>
<dbReference type="AlphaFoldDB" id="A0A1M6F9R5"/>
<dbReference type="InterPro" id="IPR004358">
    <property type="entry name" value="Sig_transdc_His_kin-like_C"/>
</dbReference>